<dbReference type="GO" id="GO:0140359">
    <property type="term" value="F:ABC-type transporter activity"/>
    <property type="evidence" value="ECO:0007669"/>
    <property type="project" value="InterPro"/>
</dbReference>
<dbReference type="Gene3D" id="3.40.50.300">
    <property type="entry name" value="P-loop containing nucleotide triphosphate hydrolases"/>
    <property type="match status" value="1"/>
</dbReference>
<proteinExistence type="predicted"/>
<dbReference type="PANTHER" id="PTHR24221">
    <property type="entry name" value="ATP-BINDING CASSETTE SUB-FAMILY B"/>
    <property type="match status" value="1"/>
</dbReference>
<dbReference type="GO" id="GO:0005886">
    <property type="term" value="C:plasma membrane"/>
    <property type="evidence" value="ECO:0007669"/>
    <property type="project" value="UniProtKB-SubCell"/>
</dbReference>
<keyword evidence="4" id="KW-0067">ATP-binding</keyword>
<feature type="domain" description="ABC transporter" evidence="8">
    <location>
        <begin position="357"/>
        <end position="593"/>
    </location>
</feature>
<dbReference type="SUPFAM" id="SSF52540">
    <property type="entry name" value="P-loop containing nucleoside triphosphate hydrolases"/>
    <property type="match status" value="1"/>
</dbReference>
<keyword evidence="2 7" id="KW-0812">Transmembrane</keyword>
<feature type="domain" description="ABC transmembrane type-1" evidence="9">
    <location>
        <begin position="33"/>
        <end position="306"/>
    </location>
</feature>
<dbReference type="EMBL" id="LCRX01000004">
    <property type="protein sequence ID" value="KKW42735.1"/>
    <property type="molecule type" value="Genomic_DNA"/>
</dbReference>
<protein>
    <submittedName>
        <fullName evidence="10">YwjA</fullName>
    </submittedName>
</protein>
<dbReference type="AlphaFoldDB" id="A0A0G1YHR3"/>
<name>A0A0G1YHR3_9BACT</name>
<evidence type="ECO:0000256" key="4">
    <source>
        <dbReference type="ARBA" id="ARBA00022840"/>
    </source>
</evidence>
<dbReference type="GO" id="GO:0016887">
    <property type="term" value="F:ATP hydrolysis activity"/>
    <property type="evidence" value="ECO:0007669"/>
    <property type="project" value="InterPro"/>
</dbReference>
<dbReference type="InterPro" id="IPR003439">
    <property type="entry name" value="ABC_transporter-like_ATP-bd"/>
</dbReference>
<dbReference type="PROSITE" id="PS00211">
    <property type="entry name" value="ABC_TRANSPORTER_1"/>
    <property type="match status" value="1"/>
</dbReference>
<evidence type="ECO:0000259" key="8">
    <source>
        <dbReference type="PROSITE" id="PS50893"/>
    </source>
</evidence>
<evidence type="ECO:0000259" key="9">
    <source>
        <dbReference type="PROSITE" id="PS50929"/>
    </source>
</evidence>
<gene>
    <name evidence="10" type="ORF">UY92_C0004G0071</name>
</gene>
<dbReference type="Pfam" id="PF00664">
    <property type="entry name" value="ABC_membrane"/>
    <property type="match status" value="1"/>
</dbReference>
<dbReference type="PROSITE" id="PS50893">
    <property type="entry name" value="ABC_TRANSPORTER_2"/>
    <property type="match status" value="1"/>
</dbReference>
<evidence type="ECO:0000256" key="2">
    <source>
        <dbReference type="ARBA" id="ARBA00022692"/>
    </source>
</evidence>
<dbReference type="InterPro" id="IPR036640">
    <property type="entry name" value="ABC1_TM_sf"/>
</dbReference>
<dbReference type="InterPro" id="IPR011527">
    <property type="entry name" value="ABC1_TM_dom"/>
</dbReference>
<dbReference type="GO" id="GO:0005524">
    <property type="term" value="F:ATP binding"/>
    <property type="evidence" value="ECO:0007669"/>
    <property type="project" value="UniProtKB-KW"/>
</dbReference>
<evidence type="ECO:0000313" key="11">
    <source>
        <dbReference type="Proteomes" id="UP000033870"/>
    </source>
</evidence>
<dbReference type="STRING" id="1619044.UY92_C0004G0071"/>
<comment type="caution">
    <text evidence="10">The sequence shown here is derived from an EMBL/GenBank/DDBJ whole genome shotgun (WGS) entry which is preliminary data.</text>
</comment>
<accession>A0A0G1YHR3</accession>
<evidence type="ECO:0000256" key="6">
    <source>
        <dbReference type="ARBA" id="ARBA00023136"/>
    </source>
</evidence>
<dbReference type="InterPro" id="IPR039421">
    <property type="entry name" value="Type_1_exporter"/>
</dbReference>
<evidence type="ECO:0000313" key="10">
    <source>
        <dbReference type="EMBL" id="KKW42735.1"/>
    </source>
</evidence>
<evidence type="ECO:0000256" key="3">
    <source>
        <dbReference type="ARBA" id="ARBA00022741"/>
    </source>
</evidence>
<keyword evidence="5 7" id="KW-1133">Transmembrane helix</keyword>
<evidence type="ECO:0000256" key="5">
    <source>
        <dbReference type="ARBA" id="ARBA00022989"/>
    </source>
</evidence>
<dbReference type="PROSITE" id="PS50929">
    <property type="entry name" value="ABC_TM1F"/>
    <property type="match status" value="1"/>
</dbReference>
<feature type="transmembrane region" description="Helical" evidence="7">
    <location>
        <begin position="258"/>
        <end position="279"/>
    </location>
</feature>
<organism evidence="10 11">
    <name type="scientific">Candidatus Magasanikbacteria bacterium GW2011_GWA2_56_11</name>
    <dbReference type="NCBI Taxonomy" id="1619044"/>
    <lineage>
        <taxon>Bacteria</taxon>
        <taxon>Candidatus Magasanikiibacteriota</taxon>
    </lineage>
</organism>
<sequence length="599" mass="65331">MPKITNKKTLIPGALGYLISRLGRMRLIAFSMAFLLMLAAGWLANLPAILLGQILDRVVESSATAFADVAPVLWFILLSVIGREVAVWIRKYIVENTATRVERDEFVGVIGHILSLDLSRLMRERVGAINVRIHRSIEGVVRLLKLLFLDFFPAIITAGIAIYLAFTRNWVMALVMVGAGIFGALVTLLQIVSQKGIRLELFSAKEGIGAKVTELLLGIDYVRASGMREYETTAAGELAESLRAKEFRHHRFMMSFDAVKQLAEGAGYVIVVALGAWYASRGLVSKGDVLTFAMLYTAVAAPLRELHRIVDEGFEAILKVRELVNLRQLPTDPGLAGSGCPKTKAPAPLIETNQLSVNYTDTLDETENRHPALVNLTVAIKRGEKIGIAGVSGSGKSTFVKVLLGLIPTYTGSVRVFGQEIKNLDKLALSKLVAYVPQRPFILHGTVRQNVEYGTALTNVPATTLWQALQSAHMETRVRALPGGLDAMIAEQGRNLSGGEQQRLVLARVFLKGAPLVILDEATAALDNQSEAFVQQAIESLGQDSTVIVIAHRLSTLQGCGRILVFDNGQVIQEGTFKGLSEREGNFRSLLLREKSLSV</sequence>
<feature type="transmembrane region" description="Helical" evidence="7">
    <location>
        <begin position="143"/>
        <end position="164"/>
    </location>
</feature>
<feature type="transmembrane region" description="Helical" evidence="7">
    <location>
        <begin position="170"/>
        <end position="192"/>
    </location>
</feature>
<keyword evidence="3" id="KW-0547">Nucleotide-binding</keyword>
<dbReference type="PANTHER" id="PTHR24221:SF654">
    <property type="entry name" value="ATP-BINDING CASSETTE SUB-FAMILY B MEMBER 6"/>
    <property type="match status" value="1"/>
</dbReference>
<reference evidence="10 11" key="1">
    <citation type="journal article" date="2015" name="Nature">
        <title>rRNA introns, odd ribosomes, and small enigmatic genomes across a large radiation of phyla.</title>
        <authorList>
            <person name="Brown C.T."/>
            <person name="Hug L.A."/>
            <person name="Thomas B.C."/>
            <person name="Sharon I."/>
            <person name="Castelle C.J."/>
            <person name="Singh A."/>
            <person name="Wilkins M.J."/>
            <person name="Williams K.H."/>
            <person name="Banfield J.F."/>
        </authorList>
    </citation>
    <scope>NUCLEOTIDE SEQUENCE [LARGE SCALE GENOMIC DNA]</scope>
</reference>
<dbReference type="SUPFAM" id="SSF90123">
    <property type="entry name" value="ABC transporter transmembrane region"/>
    <property type="match status" value="1"/>
</dbReference>
<dbReference type="SMART" id="SM00382">
    <property type="entry name" value="AAA"/>
    <property type="match status" value="1"/>
</dbReference>
<dbReference type="Gene3D" id="1.20.1560.10">
    <property type="entry name" value="ABC transporter type 1, transmembrane domain"/>
    <property type="match status" value="1"/>
</dbReference>
<evidence type="ECO:0000256" key="7">
    <source>
        <dbReference type="SAM" id="Phobius"/>
    </source>
</evidence>
<dbReference type="Proteomes" id="UP000033870">
    <property type="component" value="Unassembled WGS sequence"/>
</dbReference>
<feature type="transmembrane region" description="Helical" evidence="7">
    <location>
        <begin position="27"/>
        <end position="51"/>
    </location>
</feature>
<evidence type="ECO:0000256" key="1">
    <source>
        <dbReference type="ARBA" id="ARBA00004651"/>
    </source>
</evidence>
<dbReference type="Pfam" id="PF00005">
    <property type="entry name" value="ABC_tran"/>
    <property type="match status" value="1"/>
</dbReference>
<comment type="subcellular location">
    <subcellularLocation>
        <location evidence="1">Cell membrane</location>
        <topology evidence="1">Multi-pass membrane protein</topology>
    </subcellularLocation>
</comment>
<dbReference type="InterPro" id="IPR017871">
    <property type="entry name" value="ABC_transporter-like_CS"/>
</dbReference>
<dbReference type="InterPro" id="IPR027417">
    <property type="entry name" value="P-loop_NTPase"/>
</dbReference>
<feature type="transmembrane region" description="Helical" evidence="7">
    <location>
        <begin position="63"/>
        <end position="81"/>
    </location>
</feature>
<keyword evidence="6 7" id="KW-0472">Membrane</keyword>
<dbReference type="InterPro" id="IPR003593">
    <property type="entry name" value="AAA+_ATPase"/>
</dbReference>